<protein>
    <recommendedName>
        <fullName evidence="2">Methyltransferase</fullName>
    </recommendedName>
</protein>
<dbReference type="Gene3D" id="3.40.50.150">
    <property type="entry name" value="Vaccinia Virus protein VP39"/>
    <property type="match status" value="1"/>
</dbReference>
<dbReference type="SUPFAM" id="SSF53335">
    <property type="entry name" value="S-adenosyl-L-methionine-dependent methyltransferases"/>
    <property type="match status" value="1"/>
</dbReference>
<organism evidence="1">
    <name type="scientific">viral metagenome</name>
    <dbReference type="NCBI Taxonomy" id="1070528"/>
    <lineage>
        <taxon>unclassified sequences</taxon>
        <taxon>metagenomes</taxon>
        <taxon>organismal metagenomes</taxon>
    </lineage>
</organism>
<dbReference type="InterPro" id="IPR029063">
    <property type="entry name" value="SAM-dependent_MTases_sf"/>
</dbReference>
<reference evidence="1" key="1">
    <citation type="journal article" date="2020" name="Nature">
        <title>Giant virus diversity and host interactions through global metagenomics.</title>
        <authorList>
            <person name="Schulz F."/>
            <person name="Roux S."/>
            <person name="Paez-Espino D."/>
            <person name="Jungbluth S."/>
            <person name="Walsh D.A."/>
            <person name="Denef V.J."/>
            <person name="McMahon K.D."/>
            <person name="Konstantinidis K.T."/>
            <person name="Eloe-Fadrosh E.A."/>
            <person name="Kyrpides N.C."/>
            <person name="Woyke T."/>
        </authorList>
    </citation>
    <scope>NUCLEOTIDE SEQUENCE</scope>
    <source>
        <strain evidence="1">GVMAG-S-1101182-85</strain>
    </source>
</reference>
<name>A0A6C0KC79_9ZZZZ</name>
<dbReference type="Pfam" id="PF13578">
    <property type="entry name" value="Methyltransf_24"/>
    <property type="match status" value="1"/>
</dbReference>
<evidence type="ECO:0000313" key="1">
    <source>
        <dbReference type="EMBL" id="QHU13908.1"/>
    </source>
</evidence>
<proteinExistence type="predicted"/>
<evidence type="ECO:0008006" key="2">
    <source>
        <dbReference type="Google" id="ProtNLM"/>
    </source>
</evidence>
<accession>A0A6C0KC79</accession>
<sequence length="188" mass="21955">MSLIELVDNVRTDKNTAHSYLSVYEELLEKKKFTAKAILEIGIYYGGSIKLWKDYFTNAKIYAVEIFDLRHVWDVLQNDERIVLYTSTDAYDPQFVKTRLADQGLRFDMVLDDGPHTLDSLKACIQLYLPLLTDDGILIIEDIQSMDWLDELRNEVPSDLRKYIKTYDLRAVKNRYDDILFVVDKSQG</sequence>
<dbReference type="AlphaFoldDB" id="A0A6C0KC79"/>
<dbReference type="EMBL" id="MN740827">
    <property type="protein sequence ID" value="QHU13908.1"/>
    <property type="molecule type" value="Genomic_DNA"/>
</dbReference>